<organism evidence="7">
    <name type="scientific">uncultured Mycobacterium sp</name>
    <dbReference type="NCBI Taxonomy" id="171292"/>
    <lineage>
        <taxon>Bacteria</taxon>
        <taxon>Bacillati</taxon>
        <taxon>Actinomycetota</taxon>
        <taxon>Actinomycetes</taxon>
        <taxon>Mycobacteriales</taxon>
        <taxon>Mycobacteriaceae</taxon>
        <taxon>Mycobacterium</taxon>
        <taxon>environmental samples</taxon>
    </lineage>
</organism>
<dbReference type="InterPro" id="IPR004839">
    <property type="entry name" value="Aminotransferase_I/II_large"/>
</dbReference>
<dbReference type="InterPro" id="IPR015422">
    <property type="entry name" value="PyrdxlP-dep_Trfase_small"/>
</dbReference>
<comment type="cofactor">
    <cofactor evidence="1 5">
        <name>pyridoxal 5'-phosphate</name>
        <dbReference type="ChEBI" id="CHEBI:597326"/>
    </cofactor>
</comment>
<dbReference type="PROSITE" id="PS00599">
    <property type="entry name" value="AA_TRANSFER_CLASS_2"/>
    <property type="match status" value="1"/>
</dbReference>
<keyword evidence="3 7" id="KW-0808">Transferase</keyword>
<dbReference type="PANTHER" id="PTHR43643">
    <property type="entry name" value="HISTIDINOL-PHOSPHATE AMINOTRANSFERASE 2"/>
    <property type="match status" value="1"/>
</dbReference>
<evidence type="ECO:0000256" key="2">
    <source>
        <dbReference type="ARBA" id="ARBA00022576"/>
    </source>
</evidence>
<gene>
    <name evidence="7" type="primary">pat</name>
    <name evidence="7" type="ORF">MHPYR_60181</name>
</gene>
<dbReference type="Pfam" id="PF00155">
    <property type="entry name" value="Aminotran_1_2"/>
    <property type="match status" value="1"/>
</dbReference>
<evidence type="ECO:0000256" key="4">
    <source>
        <dbReference type="ARBA" id="ARBA00022898"/>
    </source>
</evidence>
<reference evidence="7" key="1">
    <citation type="submission" date="2016-03" db="EMBL/GenBank/DDBJ databases">
        <authorList>
            <person name="Ploux O."/>
        </authorList>
    </citation>
    <scope>NUCLEOTIDE SEQUENCE</scope>
    <source>
        <strain evidence="7">UC10</strain>
    </source>
</reference>
<evidence type="ECO:0000256" key="1">
    <source>
        <dbReference type="ARBA" id="ARBA00001933"/>
    </source>
</evidence>
<comment type="similarity">
    <text evidence="5">Belongs to the class-II pyridoxal-phosphate-dependent aminotransferase family.</text>
</comment>
<dbReference type="EC" id="2.6.1.-" evidence="7"/>
<evidence type="ECO:0000259" key="6">
    <source>
        <dbReference type="Pfam" id="PF00155"/>
    </source>
</evidence>
<dbReference type="Gene3D" id="3.40.640.10">
    <property type="entry name" value="Type I PLP-dependent aspartate aminotransferase-like (Major domain)"/>
    <property type="match status" value="1"/>
</dbReference>
<accession>A0A1Y5PJ28</accession>
<name>A0A1Y5PJ28_9MYCO</name>
<dbReference type="InterPro" id="IPR050106">
    <property type="entry name" value="HistidinolP_aminotransfase"/>
</dbReference>
<protein>
    <submittedName>
        <fullName evidence="7">Putative phenylalanine aminotransferase</fullName>
        <ecNumber evidence="7">2.6.1.-</ecNumber>
    </submittedName>
</protein>
<sequence length="343" mass="37617">MQPLTRIADDTVAALPDATDPLALSLNENPFSPLPAVRSALIAAIDSANRYPEFLPKRLRRLIASRIGLAEEQVVLGQGATGVAMQLLHAVTEPGDRIAMATPTFDGYPIFAQMARLQPIMVPLDEFGHHDLDALAEAAADARVVVVCRPHNPTGTLESALAVERFLAAVPSDTIVLLDEAYIEFVAPAFRLDGLSLIRRYPNVLVLRTFSKAYGLAGMRIGYGFGSADLTATLWRMQLPFGTDNTSLVAVAASYDAERQLQRRIRVIAAERRYLRMRLRAMGVYVTEGHANFVYLPPAGKPWQEVFDPAGLRVRHYSDGGVRITVGDRWSTRTVLAAVADRR</sequence>
<keyword evidence="4 5" id="KW-0663">Pyridoxal phosphate</keyword>
<dbReference type="AlphaFoldDB" id="A0A1Y5PJ28"/>
<keyword evidence="2 7" id="KW-0032">Aminotransferase</keyword>
<dbReference type="Gene3D" id="3.90.1150.10">
    <property type="entry name" value="Aspartate Aminotransferase, domain 1"/>
    <property type="match status" value="1"/>
</dbReference>
<dbReference type="InterPro" id="IPR015424">
    <property type="entry name" value="PyrdxlP-dep_Trfase"/>
</dbReference>
<dbReference type="SUPFAM" id="SSF53383">
    <property type="entry name" value="PLP-dependent transferases"/>
    <property type="match status" value="1"/>
</dbReference>
<evidence type="ECO:0000256" key="5">
    <source>
        <dbReference type="RuleBase" id="RU003693"/>
    </source>
</evidence>
<proteinExistence type="inferred from homology"/>
<dbReference type="InterPro" id="IPR001917">
    <property type="entry name" value="Aminotrans_II_pyridoxalP_BS"/>
</dbReference>
<dbReference type="GO" id="GO:0008483">
    <property type="term" value="F:transaminase activity"/>
    <property type="evidence" value="ECO:0007669"/>
    <property type="project" value="UniProtKB-KW"/>
</dbReference>
<feature type="domain" description="Aminotransferase class I/classII large" evidence="6">
    <location>
        <begin position="20"/>
        <end position="328"/>
    </location>
</feature>
<dbReference type="InterPro" id="IPR015421">
    <property type="entry name" value="PyrdxlP-dep_Trfase_major"/>
</dbReference>
<evidence type="ECO:0000256" key="3">
    <source>
        <dbReference type="ARBA" id="ARBA00022679"/>
    </source>
</evidence>
<dbReference type="CDD" id="cd00609">
    <property type="entry name" value="AAT_like"/>
    <property type="match status" value="1"/>
</dbReference>
<dbReference type="EMBL" id="FLQS01000056">
    <property type="protein sequence ID" value="SBS78693.1"/>
    <property type="molecule type" value="Genomic_DNA"/>
</dbReference>
<evidence type="ECO:0000313" key="7">
    <source>
        <dbReference type="EMBL" id="SBS78693.1"/>
    </source>
</evidence>
<dbReference type="GO" id="GO:0030170">
    <property type="term" value="F:pyridoxal phosphate binding"/>
    <property type="evidence" value="ECO:0007669"/>
    <property type="project" value="InterPro"/>
</dbReference>
<dbReference type="PANTHER" id="PTHR43643:SF3">
    <property type="entry name" value="HISTIDINOL-PHOSPHATE AMINOTRANSFERASE"/>
    <property type="match status" value="1"/>
</dbReference>